<organism evidence="4 5">
    <name type="scientific">Planctopirus limnophila (strain ATCC 43296 / DSM 3776 / IFAM 1008 / Mu 290)</name>
    <name type="common">Planctomyces limnophilus</name>
    <dbReference type="NCBI Taxonomy" id="521674"/>
    <lineage>
        <taxon>Bacteria</taxon>
        <taxon>Pseudomonadati</taxon>
        <taxon>Planctomycetota</taxon>
        <taxon>Planctomycetia</taxon>
        <taxon>Planctomycetales</taxon>
        <taxon>Planctomycetaceae</taxon>
        <taxon>Planctopirus</taxon>
    </lineage>
</organism>
<dbReference type="Proteomes" id="UP000002220">
    <property type="component" value="Chromosome"/>
</dbReference>
<reference evidence="4 5" key="1">
    <citation type="journal article" date="2010" name="Stand. Genomic Sci.">
        <title>Complete genome sequence of Planctomyces limnophilus type strain (Mu 290).</title>
        <authorList>
            <person name="Labutti K."/>
            <person name="Sikorski J."/>
            <person name="Schneider S."/>
            <person name="Nolan M."/>
            <person name="Lucas S."/>
            <person name="Glavina Del Rio T."/>
            <person name="Tice H."/>
            <person name="Cheng J.F."/>
            <person name="Goodwin L."/>
            <person name="Pitluck S."/>
            <person name="Liolios K."/>
            <person name="Ivanova N."/>
            <person name="Mavromatis K."/>
            <person name="Mikhailova N."/>
            <person name="Pati A."/>
            <person name="Chen A."/>
            <person name="Palaniappan K."/>
            <person name="Land M."/>
            <person name="Hauser L."/>
            <person name="Chang Y.J."/>
            <person name="Jeffries C.D."/>
            <person name="Tindall B.J."/>
            <person name="Rohde M."/>
            <person name="Goker M."/>
            <person name="Woyke T."/>
            <person name="Bristow J."/>
            <person name="Eisen J.A."/>
            <person name="Markowitz V."/>
            <person name="Hugenholtz P."/>
            <person name="Kyrpides N.C."/>
            <person name="Klenk H.P."/>
            <person name="Lapidus A."/>
        </authorList>
    </citation>
    <scope>NUCLEOTIDE SEQUENCE [LARGE SCALE GENOMIC DNA]</scope>
    <source>
        <strain evidence="5">ATCC 43296 / DSM 3776 / IFAM 1008 / 290</strain>
    </source>
</reference>
<sequence>MIRGLAESSDRSCRDGIVMLRTSLTAAVMISLSMLAGGTLWASDHLLTIGGGPRPESNQISLENNVRYLQRVLERLKISEIHQKILFSDGGDAQTDLQFDAQRDPEDLRMLLADLIGPATGVNFDYRTSLLPVVDGAADPTTIENTLKDFRAQLAGGDRLIVYFTGHGGKARGESTSSRGPFPRSGNEPGTGSPAAARPTRMEPSDSSESKSDESSKPEDSAKPETVSEAETSNKESVSDSSKTVADSEREPRPADRQRPDGGNRKPAFANNIMHLWKSTDMSVTEWTEKLDELSPDVPVVAVMVQCYSGGFGNFIFKKGNPAHGLAEHPRCGFFSTVPDRVAAGCTPNINEADYREYSSYFFEALCGESRTGQSVTSPDYDQDGRTSFLEAHAYTVLTARTIDIPVRTTDIFLRHASKTKGQDGLLTPNSPVDELLKHATVVEKSVIEGLSREFLLTGTDRADDVEKAIRHKRDEKARTDSEVRRRRTTVSSIKREIGAAVKKRWPVMASPWHPETARLISEEADAVRQVIIEHPRYAEMKKELATIKQLSKESEQKELDVVKLERLKYWLETVALSANLKLMEDTANLASLSRIVELESTFLTKTEPLAKPAT</sequence>
<name>D5SSX1_PLAL2</name>
<feature type="region of interest" description="Disordered" evidence="2">
    <location>
        <begin position="168"/>
        <end position="268"/>
    </location>
</feature>
<accession>D5SSX1</accession>
<dbReference type="Gene3D" id="3.40.50.1460">
    <property type="match status" value="1"/>
</dbReference>
<feature type="compositionally biased region" description="Basic and acidic residues" evidence="2">
    <location>
        <begin position="200"/>
        <end position="223"/>
    </location>
</feature>
<feature type="transmembrane region" description="Helical" evidence="3">
    <location>
        <begin position="20"/>
        <end position="42"/>
    </location>
</feature>
<proteinExistence type="predicted"/>
<keyword evidence="5" id="KW-1185">Reference proteome</keyword>
<dbReference type="KEGG" id="plm:Plim_3107"/>
<keyword evidence="3" id="KW-1133">Transmembrane helix</keyword>
<feature type="coiled-coil region" evidence="1">
    <location>
        <begin position="538"/>
        <end position="568"/>
    </location>
</feature>
<evidence type="ECO:0000256" key="1">
    <source>
        <dbReference type="SAM" id="Coils"/>
    </source>
</evidence>
<evidence type="ECO:0000256" key="2">
    <source>
        <dbReference type="SAM" id="MobiDB-lite"/>
    </source>
</evidence>
<dbReference type="eggNOG" id="COG4249">
    <property type="taxonomic scope" value="Bacteria"/>
</dbReference>
<evidence type="ECO:0000313" key="4">
    <source>
        <dbReference type="EMBL" id="ADG68922.1"/>
    </source>
</evidence>
<dbReference type="AlphaFoldDB" id="D5SSX1"/>
<dbReference type="HOGENOM" id="CLU_042272_0_0_0"/>
<keyword evidence="3" id="KW-0472">Membrane</keyword>
<feature type="compositionally biased region" description="Basic and acidic residues" evidence="2">
    <location>
        <begin position="246"/>
        <end position="264"/>
    </location>
</feature>
<keyword evidence="3" id="KW-0812">Transmembrane</keyword>
<gene>
    <name evidence="4" type="ordered locus">Plim_3107</name>
</gene>
<evidence type="ECO:0000256" key="3">
    <source>
        <dbReference type="SAM" id="Phobius"/>
    </source>
</evidence>
<keyword evidence="1" id="KW-0175">Coiled coil</keyword>
<dbReference type="EMBL" id="CP001744">
    <property type="protein sequence ID" value="ADG68922.1"/>
    <property type="molecule type" value="Genomic_DNA"/>
</dbReference>
<protein>
    <submittedName>
        <fullName evidence="4">Uncharacterized protein</fullName>
    </submittedName>
</protein>
<evidence type="ECO:0000313" key="5">
    <source>
        <dbReference type="Proteomes" id="UP000002220"/>
    </source>
</evidence>